<dbReference type="Pfam" id="PF00083">
    <property type="entry name" value="Sugar_tr"/>
    <property type="match status" value="1"/>
</dbReference>
<dbReference type="Gene3D" id="1.20.1250.20">
    <property type="entry name" value="MFS general substrate transporter like domains"/>
    <property type="match status" value="1"/>
</dbReference>
<protein>
    <submittedName>
        <fullName evidence="7">Organic cation transporter protein</fullName>
    </submittedName>
</protein>
<feature type="transmembrane region" description="Helical" evidence="5">
    <location>
        <begin position="21"/>
        <end position="42"/>
    </location>
</feature>
<dbReference type="PANTHER" id="PTHR24064">
    <property type="entry name" value="SOLUTE CARRIER FAMILY 22 MEMBER"/>
    <property type="match status" value="1"/>
</dbReference>
<feature type="transmembrane region" description="Helical" evidence="5">
    <location>
        <begin position="463"/>
        <end position="486"/>
    </location>
</feature>
<dbReference type="Proteomes" id="UP001152320">
    <property type="component" value="Chromosome 16"/>
</dbReference>
<comment type="caution">
    <text evidence="7">The sequence shown here is derived from an EMBL/GenBank/DDBJ whole genome shotgun (WGS) entry which is preliminary data.</text>
</comment>
<evidence type="ECO:0000313" key="8">
    <source>
        <dbReference type="Proteomes" id="UP001152320"/>
    </source>
</evidence>
<evidence type="ECO:0000256" key="3">
    <source>
        <dbReference type="ARBA" id="ARBA00022989"/>
    </source>
</evidence>
<dbReference type="OrthoDB" id="2544694at2759"/>
<proteinExistence type="predicted"/>
<feature type="domain" description="Major facilitator superfamily (MFS) profile" evidence="6">
    <location>
        <begin position="100"/>
        <end position="516"/>
    </location>
</feature>
<feature type="transmembrane region" description="Helical" evidence="5">
    <location>
        <begin position="433"/>
        <end position="451"/>
    </location>
</feature>
<dbReference type="InterPro" id="IPR020846">
    <property type="entry name" value="MFS_dom"/>
</dbReference>
<keyword evidence="4 5" id="KW-0472">Membrane</keyword>
<dbReference type="SUPFAM" id="SSF103473">
    <property type="entry name" value="MFS general substrate transporter"/>
    <property type="match status" value="1"/>
</dbReference>
<dbReference type="GO" id="GO:0022857">
    <property type="term" value="F:transmembrane transporter activity"/>
    <property type="evidence" value="ECO:0007669"/>
    <property type="project" value="InterPro"/>
</dbReference>
<feature type="transmembrane region" description="Helical" evidence="5">
    <location>
        <begin position="262"/>
        <end position="283"/>
    </location>
</feature>
<dbReference type="InterPro" id="IPR005828">
    <property type="entry name" value="MFS_sugar_transport-like"/>
</dbReference>
<evidence type="ECO:0000256" key="2">
    <source>
        <dbReference type="ARBA" id="ARBA00022692"/>
    </source>
</evidence>
<evidence type="ECO:0000256" key="5">
    <source>
        <dbReference type="SAM" id="Phobius"/>
    </source>
</evidence>
<sequence>MAIFDDILEQTGKFGWFQMRTYLVVCVPTLVACLMAFVQVFIAGDADHWCKVSQWEHEDCSQWNLTESECTLLKRNLSTPLFDKNDKRDPQCMKYNLTGIDLETAYENREQITHLDIIKCDEGWYFDRSLYPSTITEDWELVCDKSFIPSLLQSVYLAGFLLGCLMFGAMADRFGRYYTFLIGNISAGVLGILGTLSPNYIVFGILRFLLASCCYGSLLVGFVLGTEIVLPEKRVYVGVVLWYFFAVGYFVLSGLARIIPSWRVLLAIFALPYFFIMPAFLILTESPRWLINRNEDLAADKVIKKIAQVNGAKVPQELINKLSEEKESENLKRASLWDVIRCPTLLGYLANLWYNWFVQSFLYYGLSLGTSSLGVNVYIAFCISGAVEIPAYTASIFTMKKFGRKISTAVLMILAGLSCFATIFAPLGAIRVTVAMLGKFAIAASFSNIYVHTVEIFPTPLRTLSVGACSVAARIGGIIAPLILVLNRVWEPLPLVLFAFSSILAGLLVFLLPETKGKLMPDTIEESLNLKHSSYKHIQTEEKTPPVTI</sequence>
<feature type="transmembrane region" description="Helical" evidence="5">
    <location>
        <begin position="200"/>
        <end position="223"/>
    </location>
</feature>
<dbReference type="CDD" id="cd17317">
    <property type="entry name" value="MFS_SLC22"/>
    <property type="match status" value="1"/>
</dbReference>
<name>A0A9Q0YTG9_HOLLE</name>
<feature type="transmembrane region" description="Helical" evidence="5">
    <location>
        <begin position="336"/>
        <end position="357"/>
    </location>
</feature>
<organism evidence="7 8">
    <name type="scientific">Holothuria leucospilota</name>
    <name type="common">Black long sea cucumber</name>
    <name type="synonym">Mertensiothuria leucospilota</name>
    <dbReference type="NCBI Taxonomy" id="206669"/>
    <lineage>
        <taxon>Eukaryota</taxon>
        <taxon>Metazoa</taxon>
        <taxon>Echinodermata</taxon>
        <taxon>Eleutherozoa</taxon>
        <taxon>Echinozoa</taxon>
        <taxon>Holothuroidea</taxon>
        <taxon>Aspidochirotacea</taxon>
        <taxon>Aspidochirotida</taxon>
        <taxon>Holothuriidae</taxon>
        <taxon>Holothuria</taxon>
    </lineage>
</organism>
<accession>A0A9Q0YTG9</accession>
<evidence type="ECO:0000256" key="1">
    <source>
        <dbReference type="ARBA" id="ARBA00004141"/>
    </source>
</evidence>
<keyword evidence="8" id="KW-1185">Reference proteome</keyword>
<feature type="transmembrane region" description="Helical" evidence="5">
    <location>
        <begin position="377"/>
        <end position="397"/>
    </location>
</feature>
<reference evidence="7" key="1">
    <citation type="submission" date="2021-10" db="EMBL/GenBank/DDBJ databases">
        <title>Tropical sea cucumber genome reveals ecological adaptation and Cuvierian tubules defense mechanism.</title>
        <authorList>
            <person name="Chen T."/>
        </authorList>
    </citation>
    <scope>NUCLEOTIDE SEQUENCE</scope>
    <source>
        <strain evidence="7">Nanhai2018</strain>
        <tissue evidence="7">Muscle</tissue>
    </source>
</reference>
<comment type="subcellular location">
    <subcellularLocation>
        <location evidence="1">Membrane</location>
        <topology evidence="1">Multi-pass membrane protein</topology>
    </subcellularLocation>
</comment>
<evidence type="ECO:0000259" key="6">
    <source>
        <dbReference type="PROSITE" id="PS50850"/>
    </source>
</evidence>
<dbReference type="AlphaFoldDB" id="A0A9Q0YTG9"/>
<dbReference type="GO" id="GO:0016020">
    <property type="term" value="C:membrane"/>
    <property type="evidence" value="ECO:0007669"/>
    <property type="project" value="UniProtKB-SubCell"/>
</dbReference>
<dbReference type="PROSITE" id="PS50850">
    <property type="entry name" value="MFS"/>
    <property type="match status" value="1"/>
</dbReference>
<feature type="transmembrane region" description="Helical" evidence="5">
    <location>
        <begin position="147"/>
        <end position="170"/>
    </location>
</feature>
<gene>
    <name evidence="7" type="ORF">HOLleu_31856</name>
</gene>
<evidence type="ECO:0000256" key="4">
    <source>
        <dbReference type="ARBA" id="ARBA00023136"/>
    </source>
</evidence>
<feature type="transmembrane region" description="Helical" evidence="5">
    <location>
        <begin position="409"/>
        <end position="427"/>
    </location>
</feature>
<dbReference type="EMBL" id="JAIZAY010000016">
    <property type="protein sequence ID" value="KAJ8026894.1"/>
    <property type="molecule type" value="Genomic_DNA"/>
</dbReference>
<keyword evidence="3 5" id="KW-1133">Transmembrane helix</keyword>
<evidence type="ECO:0000313" key="7">
    <source>
        <dbReference type="EMBL" id="KAJ8026894.1"/>
    </source>
</evidence>
<keyword evidence="2 5" id="KW-0812">Transmembrane</keyword>
<feature type="transmembrane region" description="Helical" evidence="5">
    <location>
        <begin position="492"/>
        <end position="512"/>
    </location>
</feature>
<feature type="transmembrane region" description="Helical" evidence="5">
    <location>
        <begin position="177"/>
        <end position="194"/>
    </location>
</feature>
<feature type="transmembrane region" description="Helical" evidence="5">
    <location>
        <begin position="235"/>
        <end position="256"/>
    </location>
</feature>
<dbReference type="InterPro" id="IPR036259">
    <property type="entry name" value="MFS_trans_sf"/>
</dbReference>